<keyword evidence="3" id="KW-1185">Reference proteome</keyword>
<evidence type="ECO:0000313" key="3">
    <source>
        <dbReference type="Proteomes" id="UP000004995"/>
    </source>
</evidence>
<sequence length="202" mass="21938">MGVAEVVAGIVVLWLAVCTAAAAGSGRWRSEEGWGVQGEVTYDHRALVLNGTRRMLFSGEMHYPRSTPENERAPGARDRGRARARACVVNTIGSPTRPALALGLAAGALRMTRRRGARHGACAPPPGLSWQTGRGCASRPLLVPRLPRARTRRWPRRPLAPRCPLPSSEKARLSWLAAALSSCPGLLPSAHRRWRINHCARP</sequence>
<dbReference type="Proteomes" id="UP000004995">
    <property type="component" value="Unassembled WGS sequence"/>
</dbReference>
<reference evidence="3" key="1">
    <citation type="journal article" date="2012" name="Nat. Biotechnol.">
        <title>Reference genome sequence of the model plant Setaria.</title>
        <authorList>
            <person name="Bennetzen J.L."/>
            <person name="Schmutz J."/>
            <person name="Wang H."/>
            <person name="Percifield R."/>
            <person name="Hawkins J."/>
            <person name="Pontaroli A.C."/>
            <person name="Estep M."/>
            <person name="Feng L."/>
            <person name="Vaughn J.N."/>
            <person name="Grimwood J."/>
            <person name="Jenkins J."/>
            <person name="Barry K."/>
            <person name="Lindquist E."/>
            <person name="Hellsten U."/>
            <person name="Deshpande S."/>
            <person name="Wang X."/>
            <person name="Wu X."/>
            <person name="Mitros T."/>
            <person name="Triplett J."/>
            <person name="Yang X."/>
            <person name="Ye C.Y."/>
            <person name="Mauro-Herrera M."/>
            <person name="Wang L."/>
            <person name="Li P."/>
            <person name="Sharma M."/>
            <person name="Sharma R."/>
            <person name="Ronald P.C."/>
            <person name="Panaud O."/>
            <person name="Kellogg E.A."/>
            <person name="Brutnell T.P."/>
            <person name="Doust A.N."/>
            <person name="Tuskan G.A."/>
            <person name="Rokhsar D."/>
            <person name="Devos K.M."/>
        </authorList>
    </citation>
    <scope>NUCLEOTIDE SEQUENCE [LARGE SCALE GENOMIC DNA]</scope>
    <source>
        <strain evidence="3">cv. Yugu1</strain>
    </source>
</reference>
<accession>K3ZC69</accession>
<feature type="chain" id="PRO_5010127635" description="Beta-galactosidase" evidence="1">
    <location>
        <begin position="24"/>
        <end position="202"/>
    </location>
</feature>
<dbReference type="STRING" id="4555.K3ZC69"/>
<dbReference type="AlphaFoldDB" id="K3ZC69"/>
<protein>
    <recommendedName>
        <fullName evidence="4">Beta-galactosidase</fullName>
    </recommendedName>
</protein>
<keyword evidence="1" id="KW-0732">Signal</keyword>
<dbReference type="Gramene" id="KQL15369">
    <property type="protein sequence ID" value="KQL15369"/>
    <property type="gene ID" value="SETIT_024143mg"/>
</dbReference>
<proteinExistence type="predicted"/>
<reference evidence="2" key="2">
    <citation type="submission" date="2018-08" db="UniProtKB">
        <authorList>
            <consortium name="EnsemblPlants"/>
        </authorList>
    </citation>
    <scope>IDENTIFICATION</scope>
    <source>
        <strain evidence="2">Yugu1</strain>
    </source>
</reference>
<evidence type="ECO:0000313" key="2">
    <source>
        <dbReference type="EnsemblPlants" id="KQL15369"/>
    </source>
</evidence>
<feature type="signal peptide" evidence="1">
    <location>
        <begin position="1"/>
        <end position="23"/>
    </location>
</feature>
<dbReference type="InParanoid" id="K3ZC69"/>
<dbReference type="HOGENOM" id="CLU_1357759_0_0_1"/>
<name>K3ZC69_SETIT</name>
<organism evidence="2 3">
    <name type="scientific">Setaria italica</name>
    <name type="common">Foxtail millet</name>
    <name type="synonym">Panicum italicum</name>
    <dbReference type="NCBI Taxonomy" id="4555"/>
    <lineage>
        <taxon>Eukaryota</taxon>
        <taxon>Viridiplantae</taxon>
        <taxon>Streptophyta</taxon>
        <taxon>Embryophyta</taxon>
        <taxon>Tracheophyta</taxon>
        <taxon>Spermatophyta</taxon>
        <taxon>Magnoliopsida</taxon>
        <taxon>Liliopsida</taxon>
        <taxon>Poales</taxon>
        <taxon>Poaceae</taxon>
        <taxon>PACMAD clade</taxon>
        <taxon>Panicoideae</taxon>
        <taxon>Panicodae</taxon>
        <taxon>Paniceae</taxon>
        <taxon>Cenchrinae</taxon>
        <taxon>Setaria</taxon>
    </lineage>
</organism>
<dbReference type="EnsemblPlants" id="KQL15369">
    <property type="protein sequence ID" value="KQL15369"/>
    <property type="gene ID" value="SETIT_024143mg"/>
</dbReference>
<dbReference type="Gene3D" id="3.20.20.80">
    <property type="entry name" value="Glycosidases"/>
    <property type="match status" value="1"/>
</dbReference>
<evidence type="ECO:0008006" key="4">
    <source>
        <dbReference type="Google" id="ProtNLM"/>
    </source>
</evidence>
<dbReference type="EMBL" id="AGNK02001696">
    <property type="status" value="NOT_ANNOTATED_CDS"/>
    <property type="molecule type" value="Genomic_DNA"/>
</dbReference>
<evidence type="ECO:0000256" key="1">
    <source>
        <dbReference type="SAM" id="SignalP"/>
    </source>
</evidence>